<name>T1L4Q6_TETUR</name>
<dbReference type="PROSITE" id="PS50006">
    <property type="entry name" value="FHA_DOMAIN"/>
    <property type="match status" value="1"/>
</dbReference>
<dbReference type="EMBL" id="CAEY01001160">
    <property type="status" value="NOT_ANNOTATED_CDS"/>
    <property type="molecule type" value="Genomic_DNA"/>
</dbReference>
<dbReference type="Pfam" id="PF13086">
    <property type="entry name" value="AAA_11"/>
    <property type="match status" value="1"/>
</dbReference>
<feature type="compositionally biased region" description="Polar residues" evidence="6">
    <location>
        <begin position="311"/>
        <end position="355"/>
    </location>
</feature>
<reference evidence="9" key="1">
    <citation type="submission" date="2011-08" db="EMBL/GenBank/DDBJ databases">
        <authorList>
            <person name="Rombauts S."/>
        </authorList>
    </citation>
    <scope>NUCLEOTIDE SEQUENCE</scope>
    <source>
        <strain evidence="9">London</strain>
    </source>
</reference>
<feature type="compositionally biased region" description="Polar residues" evidence="6">
    <location>
        <begin position="415"/>
        <end position="425"/>
    </location>
</feature>
<dbReference type="CDD" id="cd18042">
    <property type="entry name" value="DEXXQc_SETX"/>
    <property type="match status" value="1"/>
</dbReference>
<feature type="region of interest" description="Disordered" evidence="6">
    <location>
        <begin position="311"/>
        <end position="381"/>
    </location>
</feature>
<evidence type="ECO:0000313" key="8">
    <source>
        <dbReference type="EnsemblMetazoa" id="tetur40g00080.1"/>
    </source>
</evidence>
<dbReference type="GO" id="GO:0016604">
    <property type="term" value="C:nuclear body"/>
    <property type="evidence" value="ECO:0007669"/>
    <property type="project" value="TreeGrafter"/>
</dbReference>
<accession>T1L4Q6</accession>
<dbReference type="Gene3D" id="3.40.50.300">
    <property type="entry name" value="P-loop containing nucleotide triphosphate hydrolases"/>
    <property type="match status" value="2"/>
</dbReference>
<keyword evidence="4" id="KW-0067">ATP-binding</keyword>
<organism evidence="8 9">
    <name type="scientific">Tetranychus urticae</name>
    <name type="common">Two-spotted spider mite</name>
    <dbReference type="NCBI Taxonomy" id="32264"/>
    <lineage>
        <taxon>Eukaryota</taxon>
        <taxon>Metazoa</taxon>
        <taxon>Ecdysozoa</taxon>
        <taxon>Arthropoda</taxon>
        <taxon>Chelicerata</taxon>
        <taxon>Arachnida</taxon>
        <taxon>Acari</taxon>
        <taxon>Acariformes</taxon>
        <taxon>Trombidiformes</taxon>
        <taxon>Prostigmata</taxon>
        <taxon>Eleutherengona</taxon>
        <taxon>Raphignathae</taxon>
        <taxon>Tetranychoidea</taxon>
        <taxon>Tetranychidae</taxon>
        <taxon>Tetranychus</taxon>
    </lineage>
</organism>
<dbReference type="GO" id="GO:0001147">
    <property type="term" value="F:transcription termination site sequence-specific DNA binding"/>
    <property type="evidence" value="ECO:0007669"/>
    <property type="project" value="TreeGrafter"/>
</dbReference>
<dbReference type="Pfam" id="PF00498">
    <property type="entry name" value="FHA"/>
    <property type="match status" value="1"/>
</dbReference>
<dbReference type="InterPro" id="IPR041679">
    <property type="entry name" value="DNA2/NAM7-like_C"/>
</dbReference>
<dbReference type="InterPro" id="IPR000253">
    <property type="entry name" value="FHA_dom"/>
</dbReference>
<evidence type="ECO:0000256" key="1">
    <source>
        <dbReference type="ARBA" id="ARBA00022741"/>
    </source>
</evidence>
<sequence>MIRLKGARGDGASPFDVILEKEATLGRSKQSKIPLVSLYISRSHCKFEKENNVWYLTDLKSFNGTYLNGERLPPHKRSAIKYGDKIRLSFPVQGDDCCFELQVMKPSNANEKSIEVKKEKINEKPNVSIVTSTPKTKTPDTENVIVIQDNAVDSCFDPVVESPRRTKILETKRAKDLKMHYLKQKLARSANDNFNKNKTKTGGLKKQVAASYGNRIPIPGGGSARVIPSTNKPEITILSTKPKQPGSVQPAPKIKIEKDESKKSSLDIDCINLVGDAPTVKRQPVPTNVSNRSNRVTSLVESIIAAQKNNVNIKPGQTNRPKTTISKVSEEPSVSDTTKSAESGAASKSTETGSVSKPVPNKRPVPESVPNKATNPSKKVKISDGGIAQMIAEKRSKHDNITVSPMKPLGPPPTTSKKTNQIPQPTSSVLQNHISLLPKELQVKNFSTDNVLLKILEWSVQWIRESKTLSNKPPPITDKPLIKLSLSYSSWQKYYDTYEPLVLHEIWSQIMQSYESEKQSNVLMVAVSSYELIDGFLKLDCQATMLPSDFRDQLYLNEGDLALVELQSESCEKRVVFGYIETMISEDITDRTPILRTYRVPPGHRIFLKYQIKIKFRQVKLDCASLMRVRSIYYLKPLLRNIEAILALQNSKLCEDILSPRMVTCQMAVPSIKFSNPDYNESQLKAILASVEAVQRPYTMPKLLMIQGPPGTGKTTTLVGIIKKIFETWEESNSPPKVLVCAPSNGAIDEIARRLHSARHFLTSTQWKRPLRCVRVGMPNQMHPSVRKMSLDELVTENISRQKSDHQRGIQEKIDNLERDVACKDRLVADYRAKNDKNNVDRCLSEMFICNREIEFLRKELKNNNEQMNDINKKKSLRADILKKADVVLSTLNSCRQSLLEGLYLTDRDPCQFNCVIIDEASQCCEPEILMPLTYTSISKMILIGDPMQLPATVISPVASEYHYDRSLFERFFHHFGGYSSSSPVLMLDTQYRMHSSICSFPSKKFYSNRLKTAPDLDKRPFPLKPYLIIDLKGTTFDQSNFKNIHNELEADFVINLYSAVREICHRDTTVGIITPYQGQKKLLSNKLEKNYPNVDVNTIDGFQGQERDVIIISLVRDFSKRDCGIGFLGSANRLNVALTRARHSLIICISDISDVNNDLWKSLVDNAASRKLLLKTSCRVKNGLKNLIKAE</sequence>
<evidence type="ECO:0000259" key="7">
    <source>
        <dbReference type="PROSITE" id="PS50006"/>
    </source>
</evidence>
<feature type="coiled-coil region" evidence="5">
    <location>
        <begin position="814"/>
        <end position="878"/>
    </location>
</feature>
<keyword evidence="3" id="KW-0347">Helicase</keyword>
<dbReference type="PANTHER" id="PTHR10887:SF495">
    <property type="entry name" value="HELICASE SENATAXIN ISOFORM X1-RELATED"/>
    <property type="match status" value="1"/>
</dbReference>
<evidence type="ECO:0000256" key="3">
    <source>
        <dbReference type="ARBA" id="ARBA00022806"/>
    </source>
</evidence>
<dbReference type="GO" id="GO:0005524">
    <property type="term" value="F:ATP binding"/>
    <property type="evidence" value="ECO:0007669"/>
    <property type="project" value="UniProtKB-KW"/>
</dbReference>
<dbReference type="GO" id="GO:0004386">
    <property type="term" value="F:helicase activity"/>
    <property type="evidence" value="ECO:0007669"/>
    <property type="project" value="UniProtKB-KW"/>
</dbReference>
<evidence type="ECO:0000256" key="5">
    <source>
        <dbReference type="SAM" id="Coils"/>
    </source>
</evidence>
<dbReference type="SMART" id="SM00240">
    <property type="entry name" value="FHA"/>
    <property type="match status" value="1"/>
</dbReference>
<dbReference type="InterPro" id="IPR008984">
    <property type="entry name" value="SMAD_FHA_dom_sf"/>
</dbReference>
<dbReference type="AlphaFoldDB" id="T1L4Q6"/>
<proteinExistence type="predicted"/>
<feature type="region of interest" description="Disordered" evidence="6">
    <location>
        <begin position="401"/>
        <end position="425"/>
    </location>
</feature>
<dbReference type="STRING" id="32264.T1L4Q6"/>
<dbReference type="GO" id="GO:0006369">
    <property type="term" value="P:termination of RNA polymerase II transcription"/>
    <property type="evidence" value="ECO:0007669"/>
    <property type="project" value="TreeGrafter"/>
</dbReference>
<dbReference type="CDD" id="cd18808">
    <property type="entry name" value="SF1_C_Upf1"/>
    <property type="match status" value="1"/>
</dbReference>
<evidence type="ECO:0000313" key="9">
    <source>
        <dbReference type="Proteomes" id="UP000015104"/>
    </source>
</evidence>
<keyword evidence="1" id="KW-0547">Nucleotide-binding</keyword>
<dbReference type="InterPro" id="IPR047187">
    <property type="entry name" value="SF1_C_Upf1"/>
</dbReference>
<dbReference type="eggNOG" id="KOG1801">
    <property type="taxonomic scope" value="Eukaryota"/>
</dbReference>
<dbReference type="FunFam" id="3.40.50.300:FF:000326">
    <property type="entry name" value="P-loop containing nucleoside triphosphate hydrolase"/>
    <property type="match status" value="1"/>
</dbReference>
<dbReference type="PANTHER" id="PTHR10887">
    <property type="entry name" value="DNA2/NAM7 HELICASE FAMILY"/>
    <property type="match status" value="1"/>
</dbReference>
<evidence type="ECO:0000256" key="4">
    <source>
        <dbReference type="ARBA" id="ARBA00022840"/>
    </source>
</evidence>
<dbReference type="SUPFAM" id="SSF49879">
    <property type="entry name" value="SMAD/FHA domain"/>
    <property type="match status" value="1"/>
</dbReference>
<dbReference type="InterPro" id="IPR041677">
    <property type="entry name" value="DNA2/NAM7_AAA_11"/>
</dbReference>
<evidence type="ECO:0000256" key="2">
    <source>
        <dbReference type="ARBA" id="ARBA00022801"/>
    </source>
</evidence>
<evidence type="ECO:0000256" key="6">
    <source>
        <dbReference type="SAM" id="MobiDB-lite"/>
    </source>
</evidence>
<dbReference type="GO" id="GO:0016787">
    <property type="term" value="F:hydrolase activity"/>
    <property type="evidence" value="ECO:0007669"/>
    <property type="project" value="UniProtKB-KW"/>
</dbReference>
<dbReference type="SUPFAM" id="SSF52540">
    <property type="entry name" value="P-loop containing nucleoside triphosphate hydrolases"/>
    <property type="match status" value="2"/>
</dbReference>
<dbReference type="Pfam" id="PF13087">
    <property type="entry name" value="AAA_12"/>
    <property type="match status" value="1"/>
</dbReference>
<protein>
    <recommendedName>
        <fullName evidence="7">FHA domain-containing protein</fullName>
    </recommendedName>
</protein>
<dbReference type="HOGENOM" id="CLU_266991_0_0_1"/>
<dbReference type="GO" id="GO:0005694">
    <property type="term" value="C:chromosome"/>
    <property type="evidence" value="ECO:0007669"/>
    <property type="project" value="UniProtKB-ARBA"/>
</dbReference>
<dbReference type="Proteomes" id="UP000015104">
    <property type="component" value="Unassembled WGS sequence"/>
</dbReference>
<keyword evidence="9" id="KW-1185">Reference proteome</keyword>
<reference evidence="8" key="2">
    <citation type="submission" date="2015-06" db="UniProtKB">
        <authorList>
            <consortium name="EnsemblMetazoa"/>
        </authorList>
    </citation>
    <scope>IDENTIFICATION</scope>
</reference>
<keyword evidence="2" id="KW-0378">Hydrolase</keyword>
<dbReference type="Gene3D" id="2.60.200.20">
    <property type="match status" value="1"/>
</dbReference>
<keyword evidence="5" id="KW-0175">Coiled coil</keyword>
<dbReference type="EnsemblMetazoa" id="tetur40g00080.1">
    <property type="protein sequence ID" value="tetur40g00080.1"/>
    <property type="gene ID" value="tetur40g00080"/>
</dbReference>
<dbReference type="InterPro" id="IPR045055">
    <property type="entry name" value="DNA2/NAM7-like"/>
</dbReference>
<feature type="domain" description="FHA" evidence="7">
    <location>
        <begin position="23"/>
        <end position="72"/>
    </location>
</feature>
<dbReference type="InterPro" id="IPR027417">
    <property type="entry name" value="P-loop_NTPase"/>
</dbReference>